<evidence type="ECO:0000256" key="6">
    <source>
        <dbReference type="PIRNR" id="PIRNR015840"/>
    </source>
</evidence>
<evidence type="ECO:0008006" key="9">
    <source>
        <dbReference type="Google" id="ProtNLM"/>
    </source>
</evidence>
<gene>
    <name evidence="8" type="ORF">NDES1114_LOCUS29492</name>
</gene>
<protein>
    <recommendedName>
        <fullName evidence="9">ALA-interacting subunit</fullName>
    </recommendedName>
</protein>
<dbReference type="PANTHER" id="PTHR10926:SF0">
    <property type="entry name" value="CDC50, ISOFORM A"/>
    <property type="match status" value="1"/>
</dbReference>
<dbReference type="GO" id="GO:0005886">
    <property type="term" value="C:plasma membrane"/>
    <property type="evidence" value="ECO:0007669"/>
    <property type="project" value="TreeGrafter"/>
</dbReference>
<dbReference type="AlphaFoldDB" id="A0A7S1W254"/>
<dbReference type="GO" id="GO:0005783">
    <property type="term" value="C:endoplasmic reticulum"/>
    <property type="evidence" value="ECO:0007669"/>
    <property type="project" value="TreeGrafter"/>
</dbReference>
<evidence type="ECO:0000313" key="8">
    <source>
        <dbReference type="EMBL" id="CAD9144523.1"/>
    </source>
</evidence>
<keyword evidence="5 6" id="KW-0472">Membrane</keyword>
<comment type="subcellular location">
    <subcellularLocation>
        <location evidence="1">Membrane</location>
        <topology evidence="1">Multi-pass membrane protein</topology>
    </subcellularLocation>
</comment>
<dbReference type="EMBL" id="HBGF01044064">
    <property type="protein sequence ID" value="CAD9144523.1"/>
    <property type="molecule type" value="Transcribed_RNA"/>
</dbReference>
<keyword evidence="3 7" id="KW-0812">Transmembrane</keyword>
<evidence type="ECO:0000256" key="7">
    <source>
        <dbReference type="SAM" id="Phobius"/>
    </source>
</evidence>
<organism evidence="8">
    <name type="scientific">Neobodo designis</name>
    <name type="common">Flagellated protozoan</name>
    <name type="synonym">Bodo designis</name>
    <dbReference type="NCBI Taxonomy" id="312471"/>
    <lineage>
        <taxon>Eukaryota</taxon>
        <taxon>Discoba</taxon>
        <taxon>Euglenozoa</taxon>
        <taxon>Kinetoplastea</taxon>
        <taxon>Metakinetoplastina</taxon>
        <taxon>Neobodonida</taxon>
        <taxon>Neobodo</taxon>
    </lineage>
</organism>
<dbReference type="GO" id="GO:0005794">
    <property type="term" value="C:Golgi apparatus"/>
    <property type="evidence" value="ECO:0007669"/>
    <property type="project" value="TreeGrafter"/>
</dbReference>
<dbReference type="PIRSF" id="PIRSF015840">
    <property type="entry name" value="DUF284_TM_euk"/>
    <property type="match status" value="1"/>
</dbReference>
<keyword evidence="4 7" id="KW-1133">Transmembrane helix</keyword>
<proteinExistence type="inferred from homology"/>
<evidence type="ECO:0000256" key="4">
    <source>
        <dbReference type="ARBA" id="ARBA00022989"/>
    </source>
</evidence>
<accession>A0A7S1W254</accession>
<feature type="transmembrane region" description="Helical" evidence="7">
    <location>
        <begin position="33"/>
        <end position="55"/>
    </location>
</feature>
<dbReference type="Pfam" id="PF03381">
    <property type="entry name" value="CDC50"/>
    <property type="match status" value="1"/>
</dbReference>
<sequence length="386" mass="42410">MSAEADARPEKEFGNAFFQAQMKHTYAQVSPQAVILCLFVIAVVFIPVGAATIIATDAVFEWSDRYDHLNRCTHSNHGSAETHPLGNSTVASGCFTNVGFRLDQTLVPPIYIYYRMKGFNQNYRLYAKSFNEAQLSDRDYGLSDLDDCDPKKTPTDGTITIGTETKALNTIPYAPCGQVPWSMFNDTISLFRVPDEATAAAISQDTPVLPSGVTPICVGDAFSRSTNKPTVATGCVKEGIAFSQDVESRFKANPSSSASAWTGNGYTGVTDNAFFNEGYYNNEAGHRIPLIPDEDFMVWSRIAPLADFRKPYRKITVGLQRGLYLWRILERFDTTSLGAEKYAVLATTAWIGTKNPTLGALYLTMGSISLVLAFGFVGMYIARSKE</sequence>
<feature type="transmembrane region" description="Helical" evidence="7">
    <location>
        <begin position="360"/>
        <end position="382"/>
    </location>
</feature>
<dbReference type="InterPro" id="IPR005045">
    <property type="entry name" value="CDC50/LEM3_fam"/>
</dbReference>
<evidence type="ECO:0000256" key="5">
    <source>
        <dbReference type="ARBA" id="ARBA00023136"/>
    </source>
</evidence>
<comment type="similarity">
    <text evidence="2 6">Belongs to the CDC50/LEM3 family.</text>
</comment>
<evidence type="ECO:0000256" key="1">
    <source>
        <dbReference type="ARBA" id="ARBA00004141"/>
    </source>
</evidence>
<evidence type="ECO:0000256" key="3">
    <source>
        <dbReference type="ARBA" id="ARBA00022692"/>
    </source>
</evidence>
<name>A0A7S1W254_NEODS</name>
<dbReference type="PANTHER" id="PTHR10926">
    <property type="entry name" value="CELL CYCLE CONTROL PROTEIN 50"/>
    <property type="match status" value="1"/>
</dbReference>
<reference evidence="8" key="1">
    <citation type="submission" date="2021-01" db="EMBL/GenBank/DDBJ databases">
        <authorList>
            <person name="Corre E."/>
            <person name="Pelletier E."/>
            <person name="Niang G."/>
            <person name="Scheremetjew M."/>
            <person name="Finn R."/>
            <person name="Kale V."/>
            <person name="Holt S."/>
            <person name="Cochrane G."/>
            <person name="Meng A."/>
            <person name="Brown T."/>
            <person name="Cohen L."/>
        </authorList>
    </citation>
    <scope>NUCLEOTIDE SEQUENCE</scope>
    <source>
        <strain evidence="8">CCAP 1951/1</strain>
    </source>
</reference>
<evidence type="ECO:0000256" key="2">
    <source>
        <dbReference type="ARBA" id="ARBA00009457"/>
    </source>
</evidence>